<dbReference type="RefSeq" id="WP_123711915.1">
    <property type="nucleotide sequence ID" value="NZ_RKHR01000004.1"/>
</dbReference>
<organism evidence="1 2">
    <name type="scientific">Sinobacterium caligoides</name>
    <dbReference type="NCBI Taxonomy" id="933926"/>
    <lineage>
        <taxon>Bacteria</taxon>
        <taxon>Pseudomonadati</taxon>
        <taxon>Pseudomonadota</taxon>
        <taxon>Gammaproteobacteria</taxon>
        <taxon>Cellvibrionales</taxon>
        <taxon>Spongiibacteraceae</taxon>
        <taxon>Sinobacterium</taxon>
    </lineage>
</organism>
<protein>
    <submittedName>
        <fullName evidence="1">Phage tail-like protein</fullName>
    </submittedName>
</protein>
<evidence type="ECO:0000313" key="2">
    <source>
        <dbReference type="Proteomes" id="UP000275394"/>
    </source>
</evidence>
<evidence type="ECO:0000313" key="1">
    <source>
        <dbReference type="EMBL" id="ROS01082.1"/>
    </source>
</evidence>
<dbReference type="OrthoDB" id="9790161at2"/>
<dbReference type="AlphaFoldDB" id="A0A3N2DN25"/>
<dbReference type="PANTHER" id="PTHR38009">
    <property type="entry name" value="CONSERVED HYPOTHETICAL PHAGE TAIL PROTEIN"/>
    <property type="match status" value="1"/>
</dbReference>
<name>A0A3N2DN25_9GAMM</name>
<dbReference type="InterPro" id="IPR011747">
    <property type="entry name" value="CHP02241"/>
</dbReference>
<proteinExistence type="predicted"/>
<dbReference type="PANTHER" id="PTHR38009:SF1">
    <property type="entry name" value="CONSERVED HYPOTHETICAL PHAGE TAIL PROTEIN"/>
    <property type="match status" value="1"/>
</dbReference>
<dbReference type="Pfam" id="PF06841">
    <property type="entry name" value="Phage_T4_gp19"/>
    <property type="match status" value="1"/>
</dbReference>
<dbReference type="InterPro" id="IPR010667">
    <property type="entry name" value="Phage_T4_Gp19"/>
</dbReference>
<reference evidence="1 2" key="1">
    <citation type="submission" date="2018-11" db="EMBL/GenBank/DDBJ databases">
        <title>Genomic Encyclopedia of Type Strains, Phase IV (KMG-IV): sequencing the most valuable type-strain genomes for metagenomic binning, comparative biology and taxonomic classification.</title>
        <authorList>
            <person name="Goeker M."/>
        </authorList>
    </citation>
    <scope>NUCLEOTIDE SEQUENCE [LARGE SCALE GENOMIC DNA]</scope>
    <source>
        <strain evidence="1 2">DSM 100316</strain>
    </source>
</reference>
<dbReference type="EMBL" id="RKHR01000004">
    <property type="protein sequence ID" value="ROS01082.1"/>
    <property type="molecule type" value="Genomic_DNA"/>
</dbReference>
<dbReference type="Proteomes" id="UP000275394">
    <property type="component" value="Unassembled WGS sequence"/>
</dbReference>
<comment type="caution">
    <text evidence="1">The sequence shown here is derived from an EMBL/GenBank/DDBJ whole genome shotgun (WGS) entry which is preliminary data.</text>
</comment>
<sequence>MTIKASEIANNYPILTYRYRITVGEEVMAFSKVSGLKTSREEIDYKDGMGGRVSMSGEKSDLDFTLSRGVVSKESQLWAWLNQASTNRLEKKDISISLINETGTELLITWNILNAFPTGLSAPDFDSTSNDVALEELSLSADSMTIEYH</sequence>
<gene>
    <name evidence="1" type="ORF">EDC56_1507</name>
</gene>
<keyword evidence="2" id="KW-1185">Reference proteome</keyword>
<dbReference type="GO" id="GO:0005198">
    <property type="term" value="F:structural molecule activity"/>
    <property type="evidence" value="ECO:0007669"/>
    <property type="project" value="InterPro"/>
</dbReference>
<accession>A0A3N2DN25</accession>
<dbReference type="NCBIfam" id="TIGR02241">
    <property type="entry name" value="conserved hypothetical phage tail region protein"/>
    <property type="match status" value="1"/>
</dbReference>